<evidence type="ECO:0000313" key="17">
    <source>
        <dbReference type="Proteomes" id="UP000559404"/>
    </source>
</evidence>
<dbReference type="InterPro" id="IPR000390">
    <property type="entry name" value="Small_drug/metabolite_transptr"/>
</dbReference>
<gene>
    <name evidence="16" type="ORF">H1W37_12640</name>
</gene>
<organism evidence="16 17">
    <name type="scientific">Stappia taiwanensis</name>
    <dbReference type="NCBI Taxonomy" id="992267"/>
    <lineage>
        <taxon>Bacteria</taxon>
        <taxon>Pseudomonadati</taxon>
        <taxon>Pseudomonadota</taxon>
        <taxon>Alphaproteobacteria</taxon>
        <taxon>Hyphomicrobiales</taxon>
        <taxon>Stappiaceae</taxon>
        <taxon>Stappia</taxon>
    </lineage>
</organism>
<evidence type="ECO:0000256" key="11">
    <source>
        <dbReference type="ARBA" id="ARBA00023136"/>
    </source>
</evidence>
<evidence type="ECO:0000256" key="4">
    <source>
        <dbReference type="ARBA" id="ARBA00022516"/>
    </source>
</evidence>
<keyword evidence="3" id="KW-1003">Cell membrane</keyword>
<keyword evidence="11 13" id="KW-0472">Membrane</keyword>
<comment type="subcellular location">
    <subcellularLocation>
        <location evidence="1">Cell membrane</location>
        <topology evidence="1">Multi-pass membrane protein</topology>
    </subcellularLocation>
</comment>
<keyword evidence="14" id="KW-0732">Signal</keyword>
<feature type="transmembrane region" description="Helical" evidence="13">
    <location>
        <begin position="88"/>
        <end position="109"/>
    </location>
</feature>
<evidence type="ECO:0000259" key="15">
    <source>
        <dbReference type="Pfam" id="PF00892"/>
    </source>
</evidence>
<comment type="caution">
    <text evidence="16">The sequence shown here is derived from an EMBL/GenBank/DDBJ whole genome shotgun (WGS) entry which is preliminary data.</text>
</comment>
<evidence type="ECO:0000256" key="12">
    <source>
        <dbReference type="ARBA" id="ARBA00038032"/>
    </source>
</evidence>
<evidence type="ECO:0000256" key="8">
    <source>
        <dbReference type="ARBA" id="ARBA00022985"/>
    </source>
</evidence>
<feature type="transmembrane region" description="Helical" evidence="13">
    <location>
        <begin position="173"/>
        <end position="191"/>
    </location>
</feature>
<sequence length="279" mass="28953">MSGFALLLVLTAAVLHASWNAMVKAAGDRALILACVAIAHTFVGGAMVLASPAPAPESWPFIVASATLHYFYYLFLFVSYRIGDLSQVYPIARGLSPMLVALGAFVFAGERLPMPAAIGIACVSGGIALLSFTARRSLAEQPLALAAAIGTGFIIASYSLVDGMGVRLSGSAFGYMGWLFLSEALVVAVVAQRRWGQLRVLARPMAKYTLLAGFSSVGAYALVIYANLLAPLGAVSAVREVSVVVAATIGVMIFGERPWKSRIIAAVAVAGGVVLLAGS</sequence>
<protein>
    <submittedName>
        <fullName evidence="16">EamA family transporter</fullName>
    </submittedName>
</protein>
<evidence type="ECO:0000313" key="16">
    <source>
        <dbReference type="EMBL" id="MBA4612507.1"/>
    </source>
</evidence>
<dbReference type="Proteomes" id="UP000559404">
    <property type="component" value="Unassembled WGS sequence"/>
</dbReference>
<dbReference type="GO" id="GO:0009103">
    <property type="term" value="P:lipopolysaccharide biosynthetic process"/>
    <property type="evidence" value="ECO:0007669"/>
    <property type="project" value="UniProtKB-KW"/>
</dbReference>
<evidence type="ECO:0000256" key="10">
    <source>
        <dbReference type="ARBA" id="ARBA00023098"/>
    </source>
</evidence>
<keyword evidence="5" id="KW-0997">Cell inner membrane</keyword>
<keyword evidence="2" id="KW-0813">Transport</keyword>
<feature type="transmembrane region" description="Helical" evidence="13">
    <location>
        <begin position="116"/>
        <end position="135"/>
    </location>
</feature>
<feature type="transmembrane region" description="Helical" evidence="13">
    <location>
        <begin position="211"/>
        <end position="230"/>
    </location>
</feature>
<dbReference type="RefSeq" id="WP_181760706.1">
    <property type="nucleotide sequence ID" value="NZ_BMCR01000010.1"/>
</dbReference>
<feature type="chain" id="PRO_5032758773" evidence="14">
    <location>
        <begin position="18"/>
        <end position="279"/>
    </location>
</feature>
<keyword evidence="10" id="KW-0443">Lipid metabolism</keyword>
<dbReference type="Pfam" id="PF00892">
    <property type="entry name" value="EamA"/>
    <property type="match status" value="1"/>
</dbReference>
<keyword evidence="17" id="KW-1185">Reference proteome</keyword>
<dbReference type="Gene3D" id="1.10.3730.20">
    <property type="match status" value="1"/>
</dbReference>
<dbReference type="SUPFAM" id="SSF103481">
    <property type="entry name" value="Multidrug resistance efflux transporter EmrE"/>
    <property type="match status" value="2"/>
</dbReference>
<accession>A0A838XRX3</accession>
<feature type="transmembrane region" description="Helical" evidence="13">
    <location>
        <begin position="30"/>
        <end position="49"/>
    </location>
</feature>
<dbReference type="PANTHER" id="PTHR30561">
    <property type="entry name" value="SMR FAMILY PROTON-DEPENDENT DRUG EFFLUX TRANSPORTER SUGE"/>
    <property type="match status" value="1"/>
</dbReference>
<dbReference type="InterPro" id="IPR000620">
    <property type="entry name" value="EamA_dom"/>
</dbReference>
<feature type="transmembrane region" description="Helical" evidence="13">
    <location>
        <begin position="237"/>
        <end position="255"/>
    </location>
</feature>
<dbReference type="PANTHER" id="PTHR30561:SF1">
    <property type="entry name" value="MULTIDRUG TRANSPORTER EMRE"/>
    <property type="match status" value="1"/>
</dbReference>
<dbReference type="AlphaFoldDB" id="A0A838XRX3"/>
<evidence type="ECO:0000256" key="7">
    <source>
        <dbReference type="ARBA" id="ARBA00022692"/>
    </source>
</evidence>
<name>A0A838XRX3_9HYPH</name>
<evidence type="ECO:0000256" key="9">
    <source>
        <dbReference type="ARBA" id="ARBA00022989"/>
    </source>
</evidence>
<feature type="domain" description="EamA" evidence="15">
    <location>
        <begin position="4"/>
        <end position="131"/>
    </location>
</feature>
<feature type="transmembrane region" description="Helical" evidence="13">
    <location>
        <begin position="61"/>
        <end position="82"/>
    </location>
</feature>
<dbReference type="EMBL" id="JACEON010000011">
    <property type="protein sequence ID" value="MBA4612507.1"/>
    <property type="molecule type" value="Genomic_DNA"/>
</dbReference>
<evidence type="ECO:0000256" key="5">
    <source>
        <dbReference type="ARBA" id="ARBA00022519"/>
    </source>
</evidence>
<reference evidence="16 17" key="1">
    <citation type="submission" date="2020-07" db="EMBL/GenBank/DDBJ databases">
        <authorList>
            <person name="Li M."/>
        </authorList>
    </citation>
    <scope>NUCLEOTIDE SEQUENCE [LARGE SCALE GENOMIC DNA]</scope>
    <source>
        <strain evidence="16 17">DSM 23284</strain>
    </source>
</reference>
<evidence type="ECO:0000256" key="1">
    <source>
        <dbReference type="ARBA" id="ARBA00004651"/>
    </source>
</evidence>
<keyword evidence="6" id="KW-0441">Lipid A biosynthesis</keyword>
<feature type="signal peptide" evidence="14">
    <location>
        <begin position="1"/>
        <end position="17"/>
    </location>
</feature>
<dbReference type="InterPro" id="IPR037185">
    <property type="entry name" value="EmrE-like"/>
</dbReference>
<evidence type="ECO:0000256" key="6">
    <source>
        <dbReference type="ARBA" id="ARBA00022556"/>
    </source>
</evidence>
<keyword evidence="4" id="KW-0444">Lipid biosynthesis</keyword>
<evidence type="ECO:0000256" key="14">
    <source>
        <dbReference type="SAM" id="SignalP"/>
    </source>
</evidence>
<evidence type="ECO:0000256" key="2">
    <source>
        <dbReference type="ARBA" id="ARBA00022448"/>
    </source>
</evidence>
<dbReference type="GO" id="GO:0005886">
    <property type="term" value="C:plasma membrane"/>
    <property type="evidence" value="ECO:0007669"/>
    <property type="project" value="UniProtKB-SubCell"/>
</dbReference>
<dbReference type="GO" id="GO:0022857">
    <property type="term" value="F:transmembrane transporter activity"/>
    <property type="evidence" value="ECO:0007669"/>
    <property type="project" value="InterPro"/>
</dbReference>
<evidence type="ECO:0000256" key="3">
    <source>
        <dbReference type="ARBA" id="ARBA00022475"/>
    </source>
</evidence>
<feature type="transmembrane region" description="Helical" evidence="13">
    <location>
        <begin position="141"/>
        <end position="161"/>
    </location>
</feature>
<comment type="similarity">
    <text evidence="12">Belongs to the drug/metabolite transporter (DMT) superfamily. Small multidrug resistance (SMR) (TC 2.A.7.1) family.</text>
</comment>
<feature type="transmembrane region" description="Helical" evidence="13">
    <location>
        <begin position="261"/>
        <end position="278"/>
    </location>
</feature>
<dbReference type="GO" id="GO:0009245">
    <property type="term" value="P:lipid A biosynthetic process"/>
    <property type="evidence" value="ECO:0007669"/>
    <property type="project" value="UniProtKB-KW"/>
</dbReference>
<proteinExistence type="inferred from homology"/>
<reference evidence="16 17" key="2">
    <citation type="submission" date="2020-08" db="EMBL/GenBank/DDBJ databases">
        <title>Stappia taiwanensis sp. nov., isolated from a coastal thermal spring.</title>
        <authorList>
            <person name="Kampfer P."/>
        </authorList>
    </citation>
    <scope>NUCLEOTIDE SEQUENCE [LARGE SCALE GENOMIC DNA]</scope>
    <source>
        <strain evidence="16 17">DSM 23284</strain>
    </source>
</reference>
<keyword evidence="9 13" id="KW-1133">Transmembrane helix</keyword>
<keyword evidence="8" id="KW-0448">Lipopolysaccharide biosynthesis</keyword>
<keyword evidence="7 13" id="KW-0812">Transmembrane</keyword>
<evidence type="ECO:0000256" key="13">
    <source>
        <dbReference type="SAM" id="Phobius"/>
    </source>
</evidence>